<feature type="region of interest" description="Disordered" evidence="1">
    <location>
        <begin position="1"/>
        <end position="85"/>
    </location>
</feature>
<dbReference type="KEGG" id="emp:EZMO1_4531"/>
<evidence type="ECO:0000313" key="2">
    <source>
        <dbReference type="EMBL" id="AMO58443.1"/>
    </source>
</evidence>
<dbReference type="PATRIC" id="fig|570277.3.peg.4856"/>
<dbReference type="AlphaFoldDB" id="A0A142BI67"/>
<feature type="compositionally biased region" description="Basic and acidic residues" evidence="1">
    <location>
        <begin position="1"/>
        <end position="13"/>
    </location>
</feature>
<name>A0A142BI67_9GAMM</name>
<reference evidence="2 3" key="1">
    <citation type="journal article" date="2016" name="Front. Microbiol.">
        <title>Genomic Insight into the Host-Endosymbiont Relationship of Endozoicomonas montiporae CL-33(T) with its Coral Host.</title>
        <authorList>
            <person name="Ding J.-Y."/>
            <person name="Shiu J.-H."/>
            <person name="Chen W.-M."/>
            <person name="Chiang Y.-R."/>
            <person name="Tang S.-L."/>
        </authorList>
    </citation>
    <scope>NUCLEOTIDE SEQUENCE [LARGE SCALE GENOMIC DNA]</scope>
    <source>
        <strain evidence="2 3">CL-33</strain>
    </source>
</reference>
<feature type="compositionally biased region" description="Basic and acidic residues" evidence="1">
    <location>
        <begin position="75"/>
        <end position="85"/>
    </location>
</feature>
<organism evidence="2 3">
    <name type="scientific">Endozoicomonas montiporae CL-33</name>
    <dbReference type="NCBI Taxonomy" id="570277"/>
    <lineage>
        <taxon>Bacteria</taxon>
        <taxon>Pseudomonadati</taxon>
        <taxon>Pseudomonadota</taxon>
        <taxon>Gammaproteobacteria</taxon>
        <taxon>Oceanospirillales</taxon>
        <taxon>Endozoicomonadaceae</taxon>
        <taxon>Endozoicomonas</taxon>
    </lineage>
</organism>
<dbReference type="Proteomes" id="UP000071065">
    <property type="component" value="Chromosome"/>
</dbReference>
<dbReference type="RefSeq" id="WP_034877950.1">
    <property type="nucleotide sequence ID" value="NZ_CP013251.1"/>
</dbReference>
<protein>
    <submittedName>
        <fullName evidence="2">Uncharacterized protein</fullName>
    </submittedName>
</protein>
<feature type="compositionally biased region" description="Polar residues" evidence="1">
    <location>
        <begin position="15"/>
        <end position="27"/>
    </location>
</feature>
<accession>A0A142BI67</accession>
<sequence>MSSEPNSHERENDESLSPMTETLQTDSEGMIENEPPKPVVKPQTASGKRLKGKGLSRFKVSQSRTDKGPSIANHDASDDKPADAD</sequence>
<gene>
    <name evidence="2" type="ORF">EZMO1_4531</name>
</gene>
<dbReference type="STRING" id="570277.EZMO1_4531"/>
<evidence type="ECO:0000313" key="3">
    <source>
        <dbReference type="Proteomes" id="UP000071065"/>
    </source>
</evidence>
<evidence type="ECO:0000256" key="1">
    <source>
        <dbReference type="SAM" id="MobiDB-lite"/>
    </source>
</evidence>
<proteinExistence type="predicted"/>
<dbReference type="EMBL" id="CP013251">
    <property type="protein sequence ID" value="AMO58443.1"/>
    <property type="molecule type" value="Genomic_DNA"/>
</dbReference>